<gene>
    <name evidence="2" type="ORF">B1H19_22170</name>
</gene>
<feature type="region of interest" description="Disordered" evidence="1">
    <location>
        <begin position="45"/>
        <end position="87"/>
    </location>
</feature>
<name>A0A1V0TUB5_9ACTN</name>
<dbReference type="KEGG" id="sgv:B1H19_22170"/>
<protein>
    <submittedName>
        <fullName evidence="2">Uncharacterized protein</fullName>
    </submittedName>
</protein>
<sequence length="87" mass="9547">MREQLDDDVRAAMTPPAGEKLPYGRVKRLQLLFGYEDNSNLYRMRDRSVGRTEEASAKNATEEEKALGDGGDAHRDPAPGRTSPAAA</sequence>
<organism evidence="2 3">
    <name type="scientific">Streptomyces gilvosporeus</name>
    <dbReference type="NCBI Taxonomy" id="553510"/>
    <lineage>
        <taxon>Bacteria</taxon>
        <taxon>Bacillati</taxon>
        <taxon>Actinomycetota</taxon>
        <taxon>Actinomycetes</taxon>
        <taxon>Kitasatosporales</taxon>
        <taxon>Streptomycetaceae</taxon>
        <taxon>Streptomyces</taxon>
    </lineage>
</organism>
<feature type="compositionally biased region" description="Basic and acidic residues" evidence="1">
    <location>
        <begin position="1"/>
        <end position="10"/>
    </location>
</feature>
<proteinExistence type="predicted"/>
<feature type="compositionally biased region" description="Basic and acidic residues" evidence="1">
    <location>
        <begin position="45"/>
        <end position="78"/>
    </location>
</feature>
<keyword evidence="3" id="KW-1185">Reference proteome</keyword>
<evidence type="ECO:0000313" key="3">
    <source>
        <dbReference type="Proteomes" id="UP000192726"/>
    </source>
</evidence>
<evidence type="ECO:0000313" key="2">
    <source>
        <dbReference type="EMBL" id="ARF56517.1"/>
    </source>
</evidence>
<dbReference type="STRING" id="553510.B1H19_22170"/>
<reference evidence="2 3" key="1">
    <citation type="submission" date="2017-04" db="EMBL/GenBank/DDBJ databases">
        <title>Complete Genome Sequence of Streptomyces gilvosporeus F607, a Capable Producer of Natamycin.</title>
        <authorList>
            <person name="Zong G."/>
            <person name="Zhong C."/>
            <person name="Fu J."/>
            <person name="Qin R."/>
            <person name="Cao G."/>
        </authorList>
    </citation>
    <scope>NUCLEOTIDE SEQUENCE [LARGE SCALE GENOMIC DNA]</scope>
    <source>
        <strain evidence="2 3">F607</strain>
    </source>
</reference>
<feature type="region of interest" description="Disordered" evidence="1">
    <location>
        <begin position="1"/>
        <end position="21"/>
    </location>
</feature>
<dbReference type="Proteomes" id="UP000192726">
    <property type="component" value="Chromosome"/>
</dbReference>
<dbReference type="EMBL" id="CP020569">
    <property type="protein sequence ID" value="ARF56517.1"/>
    <property type="molecule type" value="Genomic_DNA"/>
</dbReference>
<accession>A0A1V0TUB5</accession>
<dbReference type="AlphaFoldDB" id="A0A1V0TUB5"/>
<evidence type="ECO:0000256" key="1">
    <source>
        <dbReference type="SAM" id="MobiDB-lite"/>
    </source>
</evidence>